<proteinExistence type="inferred from homology"/>
<dbReference type="Pfam" id="PF04039">
    <property type="entry name" value="MnhB"/>
    <property type="match status" value="1"/>
</dbReference>
<keyword evidence="5 7" id="KW-1133">Transmembrane helix</keyword>
<dbReference type="AlphaFoldDB" id="A0A918AW99"/>
<evidence type="ECO:0000313" key="9">
    <source>
        <dbReference type="EMBL" id="GGP79511.1"/>
    </source>
</evidence>
<comment type="caution">
    <text evidence="9">The sequence shown here is derived from an EMBL/GenBank/DDBJ whole genome shotgun (WGS) entry which is preliminary data.</text>
</comment>
<dbReference type="EMBL" id="BMRG01000019">
    <property type="protein sequence ID" value="GGP79511.1"/>
    <property type="molecule type" value="Genomic_DNA"/>
</dbReference>
<comment type="subcellular location">
    <subcellularLocation>
        <location evidence="1">Cell membrane</location>
        <topology evidence="1">Multi-pass membrane protein</topology>
    </subcellularLocation>
</comment>
<dbReference type="InterPro" id="IPR050622">
    <property type="entry name" value="CPA3_antiporter_subunitB"/>
</dbReference>
<evidence type="ECO:0000256" key="4">
    <source>
        <dbReference type="ARBA" id="ARBA00022692"/>
    </source>
</evidence>
<keyword evidence="3" id="KW-1003">Cell membrane</keyword>
<evidence type="ECO:0000256" key="3">
    <source>
        <dbReference type="ARBA" id="ARBA00022475"/>
    </source>
</evidence>
<feature type="domain" description="Na+/H+ antiporter MnhB subunit-related protein" evidence="8">
    <location>
        <begin position="13"/>
        <end position="139"/>
    </location>
</feature>
<protein>
    <recommendedName>
        <fullName evidence="8">Na+/H+ antiporter MnhB subunit-related protein domain-containing protein</fullName>
    </recommendedName>
</protein>
<evidence type="ECO:0000259" key="8">
    <source>
        <dbReference type="Pfam" id="PF04039"/>
    </source>
</evidence>
<reference evidence="9" key="1">
    <citation type="journal article" date="2014" name="Int. J. Syst. Evol. Microbiol.">
        <title>Complete genome sequence of Corynebacterium casei LMG S-19264T (=DSM 44701T), isolated from a smear-ripened cheese.</title>
        <authorList>
            <consortium name="US DOE Joint Genome Institute (JGI-PGF)"/>
            <person name="Walter F."/>
            <person name="Albersmeier A."/>
            <person name="Kalinowski J."/>
            <person name="Ruckert C."/>
        </authorList>
    </citation>
    <scope>NUCLEOTIDE SEQUENCE</scope>
    <source>
        <strain evidence="9">JCM 3313</strain>
    </source>
</reference>
<feature type="transmembrane region" description="Helical" evidence="7">
    <location>
        <begin position="75"/>
        <end position="97"/>
    </location>
</feature>
<comment type="similarity">
    <text evidence="2">Belongs to the CPA3 antiporters (TC 2.A.63) subunit B family.</text>
</comment>
<feature type="transmembrane region" description="Helical" evidence="7">
    <location>
        <begin position="12"/>
        <end position="38"/>
    </location>
</feature>
<gene>
    <name evidence="9" type="ORF">GCM10010185_61770</name>
</gene>
<dbReference type="PANTHER" id="PTHR33932:SF4">
    <property type="entry name" value="NA(+)_H(+) ANTIPORTER SUBUNIT B"/>
    <property type="match status" value="1"/>
</dbReference>
<evidence type="ECO:0000256" key="7">
    <source>
        <dbReference type="SAM" id="Phobius"/>
    </source>
</evidence>
<evidence type="ECO:0000256" key="1">
    <source>
        <dbReference type="ARBA" id="ARBA00004651"/>
    </source>
</evidence>
<dbReference type="GO" id="GO:0005886">
    <property type="term" value="C:plasma membrane"/>
    <property type="evidence" value="ECO:0007669"/>
    <property type="project" value="UniProtKB-SubCell"/>
</dbReference>
<keyword evidence="4 7" id="KW-0812">Transmembrane</keyword>
<evidence type="ECO:0000256" key="6">
    <source>
        <dbReference type="ARBA" id="ARBA00023136"/>
    </source>
</evidence>
<reference evidence="9" key="2">
    <citation type="submission" date="2020-09" db="EMBL/GenBank/DDBJ databases">
        <authorList>
            <person name="Sun Q."/>
            <person name="Ohkuma M."/>
        </authorList>
    </citation>
    <scope>NUCLEOTIDE SEQUENCE</scope>
    <source>
        <strain evidence="9">JCM 3313</strain>
    </source>
</reference>
<keyword evidence="6 7" id="KW-0472">Membrane</keyword>
<name>A0A918AW99_9PSEU</name>
<evidence type="ECO:0000256" key="2">
    <source>
        <dbReference type="ARBA" id="ARBA00009425"/>
    </source>
</evidence>
<accession>A0A918AW99</accession>
<feature type="transmembrane region" description="Helical" evidence="7">
    <location>
        <begin position="117"/>
        <end position="142"/>
    </location>
</feature>
<dbReference type="PANTHER" id="PTHR33932">
    <property type="entry name" value="NA(+)/H(+) ANTIPORTER SUBUNIT B"/>
    <property type="match status" value="1"/>
</dbReference>
<sequence length="154" mass="15626">MRPGGRDGAPDAVVRVVARLLPGPSLMVAAGLIAKGYAEVGDGFAAGVIVALAIAPSYVALGAEGVEAALPVLRHAPAVAVGGLLLALASGFFPLLLGEPPVSHRPAPGEHVVKIGALELFTPLLLDIGVFLLVVGVLTVLLHQFGRPRREGGR</sequence>
<evidence type="ECO:0000313" key="10">
    <source>
        <dbReference type="Proteomes" id="UP000639606"/>
    </source>
</evidence>
<keyword evidence="10" id="KW-1185">Reference proteome</keyword>
<dbReference type="Proteomes" id="UP000639606">
    <property type="component" value="Unassembled WGS sequence"/>
</dbReference>
<dbReference type="RefSeq" id="WP_229796260.1">
    <property type="nucleotide sequence ID" value="NZ_BMRG01000019.1"/>
</dbReference>
<feature type="transmembrane region" description="Helical" evidence="7">
    <location>
        <begin position="44"/>
        <end position="63"/>
    </location>
</feature>
<dbReference type="InterPro" id="IPR007182">
    <property type="entry name" value="MnhB"/>
</dbReference>
<organism evidence="9 10">
    <name type="scientific">Saccharothrix coeruleofusca</name>
    <dbReference type="NCBI Taxonomy" id="33919"/>
    <lineage>
        <taxon>Bacteria</taxon>
        <taxon>Bacillati</taxon>
        <taxon>Actinomycetota</taxon>
        <taxon>Actinomycetes</taxon>
        <taxon>Pseudonocardiales</taxon>
        <taxon>Pseudonocardiaceae</taxon>
        <taxon>Saccharothrix</taxon>
    </lineage>
</organism>
<evidence type="ECO:0000256" key="5">
    <source>
        <dbReference type="ARBA" id="ARBA00022989"/>
    </source>
</evidence>